<name>A0AB34KE65_PRYPA</name>
<reference evidence="1 2" key="1">
    <citation type="journal article" date="2024" name="Science">
        <title>Giant polyketide synthase enzymes in the biosynthesis of giant marine polyether toxins.</title>
        <authorList>
            <person name="Fallon T.R."/>
            <person name="Shende V.V."/>
            <person name="Wierzbicki I.H."/>
            <person name="Pendleton A.L."/>
            <person name="Watervoot N.F."/>
            <person name="Auber R.P."/>
            <person name="Gonzalez D.J."/>
            <person name="Wisecaver J.H."/>
            <person name="Moore B.S."/>
        </authorList>
    </citation>
    <scope>NUCLEOTIDE SEQUENCE [LARGE SCALE GENOMIC DNA]</scope>
    <source>
        <strain evidence="1 2">12B1</strain>
    </source>
</reference>
<gene>
    <name evidence="1" type="ORF">AB1Y20_001767</name>
</gene>
<proteinExistence type="predicted"/>
<dbReference type="Proteomes" id="UP001515480">
    <property type="component" value="Unassembled WGS sequence"/>
</dbReference>
<organism evidence="1 2">
    <name type="scientific">Prymnesium parvum</name>
    <name type="common">Toxic golden alga</name>
    <dbReference type="NCBI Taxonomy" id="97485"/>
    <lineage>
        <taxon>Eukaryota</taxon>
        <taxon>Haptista</taxon>
        <taxon>Haptophyta</taxon>
        <taxon>Prymnesiophyceae</taxon>
        <taxon>Prymnesiales</taxon>
        <taxon>Prymnesiaceae</taxon>
        <taxon>Prymnesium</taxon>
    </lineage>
</organism>
<accession>A0AB34KE65</accession>
<evidence type="ECO:0000313" key="2">
    <source>
        <dbReference type="Proteomes" id="UP001515480"/>
    </source>
</evidence>
<comment type="caution">
    <text evidence="1">The sequence shown here is derived from an EMBL/GenBank/DDBJ whole genome shotgun (WGS) entry which is preliminary data.</text>
</comment>
<protein>
    <submittedName>
        <fullName evidence="1">Uncharacterized protein</fullName>
    </submittedName>
</protein>
<dbReference type="EMBL" id="JBGBPQ010000001">
    <property type="protein sequence ID" value="KAL1530874.1"/>
    <property type="molecule type" value="Genomic_DNA"/>
</dbReference>
<evidence type="ECO:0000313" key="1">
    <source>
        <dbReference type="EMBL" id="KAL1530874.1"/>
    </source>
</evidence>
<dbReference type="AlphaFoldDB" id="A0AB34KE65"/>
<sequence>MDFAVPDLAGVGPADPALLRSRGADPLVEIPTAHFFRTVSGLPFQPIPGALSPVSNAIPYSVVESILGSIIAVDKTAAAGAHDCPLLNTLITPSKFEAALSQAYLEPPNIKLDATIRYTSLSAAAAAIREFACRLDPAALHPAYVLDV</sequence>
<keyword evidence="2" id="KW-1185">Reference proteome</keyword>